<dbReference type="OrthoDB" id="2942533at2759"/>
<sequence length="498" mass="58910">MKSRRESNERETNKLEDIIKPEKNVDLNDTNQSQDPKKLQEKDTLKSKLDYNIPPTSDESIFTEEYNDSKYQEEIGKLVKRLDEELPKHQLIDVYNEISKYLILCKNYQTALEYLEKSLDLNIKDNLTAIKWKTVCYRNLGDKRMYLKNLSLTDAITNTKQNLITIENLKKEIATEDTEDFITKKGGLGYSNIYFGDFFDIFIGILPEKDNEISEMIKKKDFKALDKALMAPNWRFKYEKTCSDGLFTIRMVRSCLFYLKGLFENAVECIENPSNVFEMIMKEIYLFDDNRTESPNLTLFNTEEIANTKNPTLIYFLAKLYLFGKNEDEYLRLINMISGHLFATYDILHFYYKNKDDFKTFKVLAEEALIKFDDEPKLLTVCGEFAKRRREYAYLLWVLNKMGKEDPRNLLFKASVKKDSHPDEAEELLRKALELEPTYWYVKYEIGDLLFKKKPEESKKIIEECLSIAANYDEIFTTYQSLLILEIKDYNEKYLMKK</sequence>
<keyword evidence="3" id="KW-1185">Reference proteome</keyword>
<evidence type="ECO:0000313" key="3">
    <source>
        <dbReference type="Proteomes" id="UP000740883"/>
    </source>
</evidence>
<evidence type="ECO:0000313" key="2">
    <source>
        <dbReference type="EMBL" id="KAF9764878.1"/>
    </source>
</evidence>
<dbReference type="SUPFAM" id="SSF48452">
    <property type="entry name" value="TPR-like"/>
    <property type="match status" value="2"/>
</dbReference>
<feature type="region of interest" description="Disordered" evidence="1">
    <location>
        <begin position="1"/>
        <end position="50"/>
    </location>
</feature>
<accession>A0A9P6H1U4</accession>
<dbReference type="Pfam" id="PF13181">
    <property type="entry name" value="TPR_8"/>
    <property type="match status" value="1"/>
</dbReference>
<dbReference type="Gene3D" id="1.25.40.10">
    <property type="entry name" value="Tetratricopeptide repeat domain"/>
    <property type="match status" value="1"/>
</dbReference>
<dbReference type="Proteomes" id="UP000740883">
    <property type="component" value="Unassembled WGS sequence"/>
</dbReference>
<reference evidence="2 3" key="1">
    <citation type="journal article" date="2020" name="Genome Biol. Evol.">
        <title>Comparative genomics of strictly vertically transmitted, feminizing microsporidia endosymbionts of amphipod crustaceans.</title>
        <authorList>
            <person name="Cormier A."/>
            <person name="Chebbi M.A."/>
            <person name="Giraud I."/>
            <person name="Wattier R."/>
            <person name="Teixeira M."/>
            <person name="Gilbert C."/>
            <person name="Rigaud T."/>
            <person name="Cordaux R."/>
        </authorList>
    </citation>
    <scope>NUCLEOTIDE SEQUENCE [LARGE SCALE GENOMIC DNA]</scope>
    <source>
        <strain evidence="2 3">Ou3-Ou53</strain>
    </source>
</reference>
<dbReference type="InterPro" id="IPR019734">
    <property type="entry name" value="TPR_rpt"/>
</dbReference>
<organism evidence="2 3">
    <name type="scientific">Nosema granulosis</name>
    <dbReference type="NCBI Taxonomy" id="83296"/>
    <lineage>
        <taxon>Eukaryota</taxon>
        <taxon>Fungi</taxon>
        <taxon>Fungi incertae sedis</taxon>
        <taxon>Microsporidia</taxon>
        <taxon>Nosematidae</taxon>
        <taxon>Nosema</taxon>
    </lineage>
</organism>
<dbReference type="AlphaFoldDB" id="A0A9P6H1U4"/>
<dbReference type="EMBL" id="SBJO01000006">
    <property type="protein sequence ID" value="KAF9764878.1"/>
    <property type="molecule type" value="Genomic_DNA"/>
</dbReference>
<dbReference type="InterPro" id="IPR011990">
    <property type="entry name" value="TPR-like_helical_dom_sf"/>
</dbReference>
<protein>
    <submittedName>
        <fullName evidence="2">Uncharacterized protein</fullName>
    </submittedName>
</protein>
<comment type="caution">
    <text evidence="2">The sequence shown here is derived from an EMBL/GenBank/DDBJ whole genome shotgun (WGS) entry which is preliminary data.</text>
</comment>
<name>A0A9P6H1U4_9MICR</name>
<proteinExistence type="predicted"/>
<gene>
    <name evidence="2" type="ORF">NGRA_0206</name>
</gene>
<feature type="compositionally biased region" description="Basic and acidic residues" evidence="1">
    <location>
        <begin position="1"/>
        <end position="26"/>
    </location>
</feature>
<feature type="compositionally biased region" description="Basic and acidic residues" evidence="1">
    <location>
        <begin position="35"/>
        <end position="49"/>
    </location>
</feature>
<evidence type="ECO:0000256" key="1">
    <source>
        <dbReference type="SAM" id="MobiDB-lite"/>
    </source>
</evidence>